<sequence>MPSAIEQIVDSYVRLKNRRGLDELMMHRQRLAVDLKSRSGGYDFSLPIGKIDEEIAVIEAGLSRLKAENSKTSSGGSEANSRQDS</sequence>
<dbReference type="RefSeq" id="WP_166469289.1">
    <property type="nucleotide sequence ID" value="NZ_CP050066.2"/>
</dbReference>
<reference evidence="2 3" key="1">
    <citation type="journal article" date="2020" name="Int. J. Syst. Evol. Microbiol.">
        <title>Description and complete genome sequences of Bradyrhizobium symbiodeficiens sp. nov., a non-symbiotic bacterium associated with legumes native to Canada.</title>
        <authorList>
            <person name="Bromfield E.S.P."/>
            <person name="Cloutier S."/>
            <person name="Nguyen H.D.T."/>
        </authorList>
    </citation>
    <scope>NUCLEOTIDE SEQUENCE [LARGE SCALE GENOMIC DNA]</scope>
    <source>
        <strain evidence="2 3">101S1MB</strain>
    </source>
</reference>
<gene>
    <name evidence="2" type="ORF">HAV00_27340</name>
</gene>
<evidence type="ECO:0000313" key="2">
    <source>
        <dbReference type="EMBL" id="QIP09727.1"/>
    </source>
</evidence>
<protein>
    <submittedName>
        <fullName evidence="2">Uncharacterized protein</fullName>
    </submittedName>
</protein>
<organism evidence="2 3">
    <name type="scientific">Bradyrhizobium symbiodeficiens</name>
    <dbReference type="NCBI Taxonomy" id="1404367"/>
    <lineage>
        <taxon>Bacteria</taxon>
        <taxon>Pseudomonadati</taxon>
        <taxon>Pseudomonadota</taxon>
        <taxon>Alphaproteobacteria</taxon>
        <taxon>Hyphomicrobiales</taxon>
        <taxon>Nitrobacteraceae</taxon>
        <taxon>Bradyrhizobium</taxon>
    </lineage>
</organism>
<dbReference type="Proteomes" id="UP000500895">
    <property type="component" value="Chromosome"/>
</dbReference>
<evidence type="ECO:0000256" key="1">
    <source>
        <dbReference type="SAM" id="MobiDB-lite"/>
    </source>
</evidence>
<feature type="region of interest" description="Disordered" evidence="1">
    <location>
        <begin position="66"/>
        <end position="85"/>
    </location>
</feature>
<feature type="compositionally biased region" description="Polar residues" evidence="1">
    <location>
        <begin position="70"/>
        <end position="85"/>
    </location>
</feature>
<name>A0A6G9AB78_9BRAD</name>
<evidence type="ECO:0000313" key="3">
    <source>
        <dbReference type="Proteomes" id="UP000500895"/>
    </source>
</evidence>
<dbReference type="AlphaFoldDB" id="A0A6G9AB78"/>
<proteinExistence type="predicted"/>
<accession>A0A6G9AB78</accession>
<dbReference type="EMBL" id="CP050066">
    <property type="protein sequence ID" value="QIP09727.1"/>
    <property type="molecule type" value="Genomic_DNA"/>
</dbReference>